<evidence type="ECO:0000313" key="2">
    <source>
        <dbReference type="EMBL" id="ANZ74147.1"/>
    </source>
</evidence>
<reference evidence="2 3" key="1">
    <citation type="submission" date="2016-02" db="EMBL/GenBank/DDBJ databases">
        <title>Comparative genomic and transcriptomic foundation for Pichia pastoris.</title>
        <authorList>
            <person name="Love K.R."/>
            <person name="Shah K.A."/>
            <person name="Whittaker C.A."/>
            <person name="Wu J."/>
            <person name="Bartlett M.C."/>
            <person name="Ma D."/>
            <person name="Leeson R.L."/>
            <person name="Priest M."/>
            <person name="Young S.K."/>
            <person name="Love J.C."/>
        </authorList>
    </citation>
    <scope>NUCLEOTIDE SEQUENCE [LARGE SCALE GENOMIC DNA]</scope>
    <source>
        <strain evidence="2 3">ATCC 28485</strain>
    </source>
</reference>
<evidence type="ECO:0000256" key="1">
    <source>
        <dbReference type="SAM" id="MobiDB-lite"/>
    </source>
</evidence>
<dbReference type="Proteomes" id="UP000094565">
    <property type="component" value="Chromosome 1"/>
</dbReference>
<feature type="compositionally biased region" description="Basic and acidic residues" evidence="1">
    <location>
        <begin position="157"/>
        <end position="172"/>
    </location>
</feature>
<sequence length="194" mass="22257">MFRRSLVRFYTTASAEAPSTAGTIKYKIKQNFRRSWYTGLLLVTLSSVVLNVMEDHKSVDKIAKHYQLKIQRLSTLKEELEDIQKDKLDHIHDSLVALNKAAKNLGLKESLFNGIDYGQRSKKQDQVEYEDISTTLKNVFEEASSSDANADLALKSEANRDKQVDLEREERTQLTQTQSSITQEVQTKKLNKFL</sequence>
<evidence type="ECO:0000313" key="3">
    <source>
        <dbReference type="Proteomes" id="UP000094565"/>
    </source>
</evidence>
<feature type="region of interest" description="Disordered" evidence="1">
    <location>
        <begin position="151"/>
        <end position="179"/>
    </location>
</feature>
<dbReference type="AlphaFoldDB" id="A0A1B2J7Z5"/>
<gene>
    <name evidence="2" type="ORF">ATY40_BA7500884</name>
</gene>
<proteinExistence type="predicted"/>
<dbReference type="EMBL" id="CP014584">
    <property type="protein sequence ID" value="ANZ74147.1"/>
    <property type="molecule type" value="Genomic_DNA"/>
</dbReference>
<name>A0A1B2J7Z5_PICPA</name>
<accession>A0A1B2J7Z5</accession>
<organism evidence="2 3">
    <name type="scientific">Komagataella pastoris</name>
    <name type="common">Yeast</name>
    <name type="synonym">Pichia pastoris</name>
    <dbReference type="NCBI Taxonomy" id="4922"/>
    <lineage>
        <taxon>Eukaryota</taxon>
        <taxon>Fungi</taxon>
        <taxon>Dikarya</taxon>
        <taxon>Ascomycota</taxon>
        <taxon>Saccharomycotina</taxon>
        <taxon>Pichiomycetes</taxon>
        <taxon>Pichiales</taxon>
        <taxon>Pichiaceae</taxon>
        <taxon>Komagataella</taxon>
    </lineage>
</organism>
<protein>
    <submittedName>
        <fullName evidence="2">BA75_00884T0</fullName>
    </submittedName>
</protein>
<keyword evidence="3" id="KW-1185">Reference proteome</keyword>